<keyword evidence="1" id="KW-0472">Membrane</keyword>
<protein>
    <submittedName>
        <fullName evidence="2">Uncharacterized protein</fullName>
    </submittedName>
</protein>
<reference evidence="2 3" key="1">
    <citation type="submission" date="2019-03" db="EMBL/GenBank/DDBJ databases">
        <title>Flavobacterium LB-D12 sp. nov., isolated from arctic soil.</title>
        <authorList>
            <person name="Chaudhary D.K."/>
        </authorList>
    </citation>
    <scope>NUCLEOTIDE SEQUENCE [LARGE SCALE GENOMIC DNA]</scope>
    <source>
        <strain evidence="2 3">LB-D12</strain>
    </source>
</reference>
<comment type="caution">
    <text evidence="2">The sequence shown here is derived from an EMBL/GenBank/DDBJ whole genome shotgun (WGS) entry which is preliminary data.</text>
</comment>
<evidence type="ECO:0000313" key="2">
    <source>
        <dbReference type="EMBL" id="TDD98817.1"/>
    </source>
</evidence>
<dbReference type="EMBL" id="SMFN01000065">
    <property type="protein sequence ID" value="TDD98817.1"/>
    <property type="molecule type" value="Genomic_DNA"/>
</dbReference>
<dbReference type="AlphaFoldDB" id="A0A4V2YZX6"/>
<dbReference type="RefSeq" id="WP_132067650.1">
    <property type="nucleotide sequence ID" value="NZ_SMFN01000065.1"/>
</dbReference>
<organism evidence="2 3">
    <name type="scientific">Flavobacterium sandaracinum</name>
    <dbReference type="NCBI Taxonomy" id="2541733"/>
    <lineage>
        <taxon>Bacteria</taxon>
        <taxon>Pseudomonadati</taxon>
        <taxon>Bacteroidota</taxon>
        <taxon>Flavobacteriia</taxon>
        <taxon>Flavobacteriales</taxon>
        <taxon>Flavobacteriaceae</taxon>
        <taxon>Flavobacterium</taxon>
    </lineage>
</organism>
<sequence>MELTFRNYIFVKPKTERLRTSSHLKAATRYVTPPKTANNTRRMCKKCFTKEYPKFNSTEEFEVFLKEFDEKIAKSIIFIKQEKYKSDIHSIYACENCKTIWWLSDPDNHWRGYFMKAINAKNYIDDDERNGKILKYGCLLIFLILTIFIFLKLIS</sequence>
<gene>
    <name evidence="2" type="ORF">E0F91_17635</name>
</gene>
<dbReference type="Proteomes" id="UP000294644">
    <property type="component" value="Unassembled WGS sequence"/>
</dbReference>
<feature type="transmembrane region" description="Helical" evidence="1">
    <location>
        <begin position="133"/>
        <end position="154"/>
    </location>
</feature>
<keyword evidence="1" id="KW-0812">Transmembrane</keyword>
<proteinExistence type="predicted"/>
<name>A0A4V2YZX6_9FLAO</name>
<accession>A0A4V2YZX6</accession>
<dbReference type="OrthoDB" id="1448523at2"/>
<evidence type="ECO:0000313" key="3">
    <source>
        <dbReference type="Proteomes" id="UP000294644"/>
    </source>
</evidence>
<evidence type="ECO:0000256" key="1">
    <source>
        <dbReference type="SAM" id="Phobius"/>
    </source>
</evidence>
<keyword evidence="1" id="KW-1133">Transmembrane helix</keyword>
<keyword evidence="3" id="KW-1185">Reference proteome</keyword>